<dbReference type="SUPFAM" id="SSF54197">
    <property type="entry name" value="HIT-like"/>
    <property type="match status" value="1"/>
</dbReference>
<accession>A0A6J7FFU4</accession>
<dbReference type="PANTHER" id="PTHR42997">
    <property type="entry name" value="HIT FAMILY HYDROLASE"/>
    <property type="match status" value="1"/>
</dbReference>
<evidence type="ECO:0000256" key="1">
    <source>
        <dbReference type="ARBA" id="ARBA00022741"/>
    </source>
</evidence>
<dbReference type="InterPro" id="IPR052908">
    <property type="entry name" value="AP-4-A_phosphorylase"/>
</dbReference>
<keyword evidence="1" id="KW-0547">Nucleotide-binding</keyword>
<dbReference type="EMBL" id="CAFBLP010000114">
    <property type="protein sequence ID" value="CAB4891850.1"/>
    <property type="molecule type" value="Genomic_DNA"/>
</dbReference>
<dbReference type="GO" id="GO:0000166">
    <property type="term" value="F:nucleotide binding"/>
    <property type="evidence" value="ECO:0007669"/>
    <property type="project" value="UniProtKB-KW"/>
</dbReference>
<dbReference type="GO" id="GO:0003824">
    <property type="term" value="F:catalytic activity"/>
    <property type="evidence" value="ECO:0007669"/>
    <property type="project" value="InterPro"/>
</dbReference>
<dbReference type="AlphaFoldDB" id="A0A6J7FFU4"/>
<name>A0A6J7FFU4_9ZZZZ</name>
<sequence length="174" mass="19090">MTPLEQLWNGWRATYVQSIGTVVAPDINDTSSVFTRILRSGLPDDETHIIHRSAHTFAIMNAFPYSVGHILILPYREVPDLEDLQADETAELWANVTCAVRALKTCMRPGGVNVGINLGEPAGGSVRGHLHVHVVPRWSGDANFMTVTANTRTLPEALPETARKLREAWPSAVA</sequence>
<dbReference type="InterPro" id="IPR036265">
    <property type="entry name" value="HIT-like_sf"/>
</dbReference>
<organism evidence="3">
    <name type="scientific">freshwater metagenome</name>
    <dbReference type="NCBI Taxonomy" id="449393"/>
    <lineage>
        <taxon>unclassified sequences</taxon>
        <taxon>metagenomes</taxon>
        <taxon>ecological metagenomes</taxon>
    </lineage>
</organism>
<proteinExistence type="predicted"/>
<dbReference type="Gene3D" id="3.30.428.10">
    <property type="entry name" value="HIT-like"/>
    <property type="match status" value="1"/>
</dbReference>
<dbReference type="PROSITE" id="PS51084">
    <property type="entry name" value="HIT_2"/>
    <property type="match status" value="1"/>
</dbReference>
<dbReference type="CDD" id="cd01275">
    <property type="entry name" value="FHIT"/>
    <property type="match status" value="1"/>
</dbReference>
<dbReference type="Pfam" id="PF01230">
    <property type="entry name" value="HIT"/>
    <property type="match status" value="1"/>
</dbReference>
<gene>
    <name evidence="3" type="ORF">UFOPK3376_02904</name>
</gene>
<dbReference type="InterPro" id="IPR011146">
    <property type="entry name" value="HIT-like"/>
</dbReference>
<protein>
    <submittedName>
        <fullName evidence="3">Unannotated protein</fullName>
    </submittedName>
</protein>
<feature type="domain" description="HIT" evidence="2">
    <location>
        <begin position="33"/>
        <end position="144"/>
    </location>
</feature>
<dbReference type="InterPro" id="IPR039383">
    <property type="entry name" value="FHIT"/>
</dbReference>
<evidence type="ECO:0000259" key="2">
    <source>
        <dbReference type="PROSITE" id="PS51084"/>
    </source>
</evidence>
<dbReference type="PANTHER" id="PTHR42997:SF1">
    <property type="entry name" value="AP-4-A PHOSPHORYLASE"/>
    <property type="match status" value="1"/>
</dbReference>
<evidence type="ECO:0000313" key="3">
    <source>
        <dbReference type="EMBL" id="CAB4891850.1"/>
    </source>
</evidence>
<reference evidence="3" key="1">
    <citation type="submission" date="2020-05" db="EMBL/GenBank/DDBJ databases">
        <authorList>
            <person name="Chiriac C."/>
            <person name="Salcher M."/>
            <person name="Ghai R."/>
            <person name="Kavagutti S V."/>
        </authorList>
    </citation>
    <scope>NUCLEOTIDE SEQUENCE</scope>
</reference>